<evidence type="ECO:0000256" key="4">
    <source>
        <dbReference type="ARBA" id="ARBA00022833"/>
    </source>
</evidence>
<organism evidence="11 12">
    <name type="scientific">Aphis craccivora</name>
    <name type="common">Cowpea aphid</name>
    <dbReference type="NCBI Taxonomy" id="307492"/>
    <lineage>
        <taxon>Eukaryota</taxon>
        <taxon>Metazoa</taxon>
        <taxon>Ecdysozoa</taxon>
        <taxon>Arthropoda</taxon>
        <taxon>Hexapoda</taxon>
        <taxon>Insecta</taxon>
        <taxon>Pterygota</taxon>
        <taxon>Neoptera</taxon>
        <taxon>Paraneoptera</taxon>
        <taxon>Hemiptera</taxon>
        <taxon>Sternorrhyncha</taxon>
        <taxon>Aphidomorpha</taxon>
        <taxon>Aphidoidea</taxon>
        <taxon>Aphididae</taxon>
        <taxon>Aphidini</taxon>
        <taxon>Aphis</taxon>
        <taxon>Aphis</taxon>
    </lineage>
</organism>
<evidence type="ECO:0000256" key="6">
    <source>
        <dbReference type="ARBA" id="ARBA00023125"/>
    </source>
</evidence>
<dbReference type="Pfam" id="PF05699">
    <property type="entry name" value="Dimer_Tnp_hAT"/>
    <property type="match status" value="1"/>
</dbReference>
<keyword evidence="12" id="KW-1185">Reference proteome</keyword>
<evidence type="ECO:0000256" key="5">
    <source>
        <dbReference type="ARBA" id="ARBA00023015"/>
    </source>
</evidence>
<keyword evidence="4" id="KW-0862">Zinc</keyword>
<evidence type="ECO:0000313" key="11">
    <source>
        <dbReference type="EMBL" id="KAF0758600.1"/>
    </source>
</evidence>
<evidence type="ECO:0000256" key="1">
    <source>
        <dbReference type="ARBA" id="ARBA00004123"/>
    </source>
</evidence>
<keyword evidence="5" id="KW-0805">Transcription regulation</keyword>
<dbReference type="GO" id="GO:0005634">
    <property type="term" value="C:nucleus"/>
    <property type="evidence" value="ECO:0007669"/>
    <property type="project" value="UniProtKB-SubCell"/>
</dbReference>
<sequence>KGTFQTEICFLALKLRNYYNVEMPYYRGRTSETWNHFKSVDGNKAKCGYCSVQLSISSGNLNNLKRHLTAKHSTVSINRNESNQRDTLLNELDNPQPSTSTASISSLNVAQTSSVLTPIIANSTVAVCLTTDCWTSNENLSFMATTAHFFYGNTELKSFCLDCTEFSERHTGDNLNEKLMKIVRNWNITHKVTAIVSDNAANVTNAIQKTRYRQVSCFAHTLNLAVQNGLKDISSVIQKLKSIVGYSKRSHHALAKLQATQEQMNMPKLKLIQDVATRWNSTYDMLQRFIKVKDAINSTLAVLQSNVEMLTPEEWIIVEKAAEVLEIFYKVTKEISGDRYVTLSVVLIFTDVIFESMNKYEQDITLPINLHTMVLTLKQQITSRLKPLEDNDLVTHAALLDLWYKKLTFTNISEQKYTNALNKSRQKVCSVEIEDTHTQHDNTTQQSDESSTSSSLLWKSFDEQYNRSRASHNPQAAGIVELDKYMNEPILNRHENPLIWWNNRKLQYPHLYKLVLKRLCIIATPVPCERLFSKAGMTLTEQRNRI</sequence>
<dbReference type="GO" id="GO:0009791">
    <property type="term" value="P:post-embryonic development"/>
    <property type="evidence" value="ECO:0007669"/>
    <property type="project" value="UniProtKB-ARBA"/>
</dbReference>
<dbReference type="EMBL" id="VUJU01003257">
    <property type="protein sequence ID" value="KAF0758600.1"/>
    <property type="molecule type" value="Genomic_DNA"/>
</dbReference>
<dbReference type="AlphaFoldDB" id="A0A6G0YMC8"/>
<evidence type="ECO:0000313" key="12">
    <source>
        <dbReference type="Proteomes" id="UP000478052"/>
    </source>
</evidence>
<evidence type="ECO:0000256" key="3">
    <source>
        <dbReference type="ARBA" id="ARBA00022771"/>
    </source>
</evidence>
<dbReference type="InterPro" id="IPR052035">
    <property type="entry name" value="ZnF_BED_domain_contain"/>
</dbReference>
<evidence type="ECO:0000256" key="8">
    <source>
        <dbReference type="ARBA" id="ARBA00023242"/>
    </source>
</evidence>
<dbReference type="SMART" id="SM00614">
    <property type="entry name" value="ZnF_BED"/>
    <property type="match status" value="1"/>
</dbReference>
<proteinExistence type="predicted"/>
<dbReference type="PANTHER" id="PTHR46481">
    <property type="entry name" value="ZINC FINGER BED DOMAIN-CONTAINING PROTEIN 4"/>
    <property type="match status" value="1"/>
</dbReference>
<protein>
    <submittedName>
        <fullName evidence="11">Zinc finger BED domain-containing protein 1-like</fullName>
    </submittedName>
</protein>
<keyword evidence="8" id="KW-0539">Nucleus</keyword>
<comment type="caution">
    <text evidence="11">The sequence shown here is derived from an EMBL/GenBank/DDBJ whole genome shotgun (WGS) entry which is preliminary data.</text>
</comment>
<dbReference type="PANTHER" id="PTHR46481:SF10">
    <property type="entry name" value="ZINC FINGER BED DOMAIN-CONTAINING PROTEIN 39"/>
    <property type="match status" value="1"/>
</dbReference>
<evidence type="ECO:0000256" key="2">
    <source>
        <dbReference type="ARBA" id="ARBA00022723"/>
    </source>
</evidence>
<dbReference type="InterPro" id="IPR036236">
    <property type="entry name" value="Znf_C2H2_sf"/>
</dbReference>
<dbReference type="InterPro" id="IPR012337">
    <property type="entry name" value="RNaseH-like_sf"/>
</dbReference>
<name>A0A6G0YMC8_APHCR</name>
<dbReference type="Pfam" id="PF02892">
    <property type="entry name" value="zf-BED"/>
    <property type="match status" value="1"/>
</dbReference>
<dbReference type="GO" id="GO:0003677">
    <property type="term" value="F:DNA binding"/>
    <property type="evidence" value="ECO:0007669"/>
    <property type="project" value="UniProtKB-KW"/>
</dbReference>
<gene>
    <name evidence="11" type="ORF">FWK35_00007510</name>
</gene>
<dbReference type="OrthoDB" id="6595208at2759"/>
<reference evidence="11 12" key="1">
    <citation type="submission" date="2019-08" db="EMBL/GenBank/DDBJ databases">
        <title>Whole genome of Aphis craccivora.</title>
        <authorList>
            <person name="Voronova N.V."/>
            <person name="Shulinski R.S."/>
            <person name="Bandarenka Y.V."/>
            <person name="Zhorov D.G."/>
            <person name="Warner D."/>
        </authorList>
    </citation>
    <scope>NUCLEOTIDE SEQUENCE [LARGE SCALE GENOMIC DNA]</scope>
    <source>
        <strain evidence="11">180601</strain>
        <tissue evidence="11">Whole Body</tissue>
    </source>
</reference>
<dbReference type="InterPro" id="IPR008906">
    <property type="entry name" value="HATC_C_dom"/>
</dbReference>
<accession>A0A6G0YMC8</accession>
<dbReference type="GO" id="GO:0008270">
    <property type="term" value="F:zinc ion binding"/>
    <property type="evidence" value="ECO:0007669"/>
    <property type="project" value="UniProtKB-KW"/>
</dbReference>
<dbReference type="SUPFAM" id="SSF53098">
    <property type="entry name" value="Ribonuclease H-like"/>
    <property type="match status" value="1"/>
</dbReference>
<keyword evidence="6" id="KW-0238">DNA-binding</keyword>
<feature type="domain" description="BED-type" evidence="10">
    <location>
        <begin position="28"/>
        <end position="72"/>
    </location>
</feature>
<evidence type="ECO:0000259" key="10">
    <source>
        <dbReference type="PROSITE" id="PS50808"/>
    </source>
</evidence>
<feature type="non-terminal residue" evidence="11">
    <location>
        <position position="1"/>
    </location>
</feature>
<dbReference type="Proteomes" id="UP000478052">
    <property type="component" value="Unassembled WGS sequence"/>
</dbReference>
<dbReference type="GO" id="GO:0046983">
    <property type="term" value="F:protein dimerization activity"/>
    <property type="evidence" value="ECO:0007669"/>
    <property type="project" value="InterPro"/>
</dbReference>
<keyword evidence="7" id="KW-0804">Transcription</keyword>
<dbReference type="InterPro" id="IPR003656">
    <property type="entry name" value="Znf_BED"/>
</dbReference>
<evidence type="ECO:0000256" key="7">
    <source>
        <dbReference type="ARBA" id="ARBA00023163"/>
    </source>
</evidence>
<dbReference type="SUPFAM" id="SSF57667">
    <property type="entry name" value="beta-beta-alpha zinc fingers"/>
    <property type="match status" value="1"/>
</dbReference>
<keyword evidence="2" id="KW-0479">Metal-binding</keyword>
<keyword evidence="3 9" id="KW-0863">Zinc-finger</keyword>
<comment type="subcellular location">
    <subcellularLocation>
        <location evidence="1">Nucleus</location>
    </subcellularLocation>
</comment>
<dbReference type="PROSITE" id="PS50808">
    <property type="entry name" value="ZF_BED"/>
    <property type="match status" value="1"/>
</dbReference>
<evidence type="ECO:0000256" key="9">
    <source>
        <dbReference type="PROSITE-ProRule" id="PRU00027"/>
    </source>
</evidence>